<gene>
    <name evidence="2" type="ORF">HJC23_007555</name>
</gene>
<dbReference type="Proteomes" id="UP001516023">
    <property type="component" value="Unassembled WGS sequence"/>
</dbReference>
<proteinExistence type="predicted"/>
<evidence type="ECO:0000313" key="2">
    <source>
        <dbReference type="EMBL" id="KAL3802778.1"/>
    </source>
</evidence>
<comment type="caution">
    <text evidence="2">The sequence shown here is derived from an EMBL/GenBank/DDBJ whole genome shotgun (WGS) entry which is preliminary data.</text>
</comment>
<protein>
    <submittedName>
        <fullName evidence="2">Uncharacterized protein</fullName>
    </submittedName>
</protein>
<sequence length="388" mass="43552">MATSSTLNHHHQPLTTQQFWDALLRHVDESKFDPLAKNQLLNLRLQWVQNNVDSVAAAGDDILQKGNSEKVGGDNSMISPAICGTLHLSSEYISIAIHAKCNWRIQFDEYCDDKSGESAPAQDMGENDAESDLTARRSSFQNEMYFRLGVSASFVSLKDYNTNIGESTTATCADAETNNPQNETTTSQKVDRKEKSANRKLRAGMIKRLQSVPLIRRLLVDDDKDASLSADGVLLCEALIQQNQKRSNLRKDEDTSGAVECEERVNVDSESVEGIRNAILTHCEDNLDVLELLLNMPYLPRGKFLKCGHECKDGPTSDTSVRKEENALKSLSERAFLRMLEDAMWDACEKEGEDEMLDDLMISNDRECEHHHDGLELQVLQVNKKKKC</sequence>
<name>A0ABD3QQY6_9STRA</name>
<feature type="region of interest" description="Disordered" evidence="1">
    <location>
        <begin position="171"/>
        <end position="196"/>
    </location>
</feature>
<keyword evidence="3" id="KW-1185">Reference proteome</keyword>
<feature type="compositionally biased region" description="Polar residues" evidence="1">
    <location>
        <begin position="171"/>
        <end position="188"/>
    </location>
</feature>
<dbReference type="EMBL" id="JABMIG020000017">
    <property type="protein sequence ID" value="KAL3802778.1"/>
    <property type="molecule type" value="Genomic_DNA"/>
</dbReference>
<evidence type="ECO:0000256" key="1">
    <source>
        <dbReference type="SAM" id="MobiDB-lite"/>
    </source>
</evidence>
<evidence type="ECO:0000313" key="3">
    <source>
        <dbReference type="Proteomes" id="UP001516023"/>
    </source>
</evidence>
<reference evidence="2 3" key="1">
    <citation type="journal article" date="2020" name="G3 (Bethesda)">
        <title>Improved Reference Genome for Cyclotella cryptica CCMP332, a Model for Cell Wall Morphogenesis, Salinity Adaptation, and Lipid Production in Diatoms (Bacillariophyta).</title>
        <authorList>
            <person name="Roberts W.R."/>
            <person name="Downey K.M."/>
            <person name="Ruck E.C."/>
            <person name="Traller J.C."/>
            <person name="Alverson A.J."/>
        </authorList>
    </citation>
    <scope>NUCLEOTIDE SEQUENCE [LARGE SCALE GENOMIC DNA]</scope>
    <source>
        <strain evidence="2 3">CCMP332</strain>
    </source>
</reference>
<accession>A0ABD3QQY6</accession>
<organism evidence="2 3">
    <name type="scientific">Cyclotella cryptica</name>
    <dbReference type="NCBI Taxonomy" id="29204"/>
    <lineage>
        <taxon>Eukaryota</taxon>
        <taxon>Sar</taxon>
        <taxon>Stramenopiles</taxon>
        <taxon>Ochrophyta</taxon>
        <taxon>Bacillariophyta</taxon>
        <taxon>Coscinodiscophyceae</taxon>
        <taxon>Thalassiosirophycidae</taxon>
        <taxon>Stephanodiscales</taxon>
        <taxon>Stephanodiscaceae</taxon>
        <taxon>Cyclotella</taxon>
    </lineage>
</organism>
<dbReference type="AlphaFoldDB" id="A0ABD3QQY6"/>